<feature type="non-terminal residue" evidence="2">
    <location>
        <position position="269"/>
    </location>
</feature>
<protein>
    <submittedName>
        <fullName evidence="2">INT6 protein</fullName>
    </submittedName>
</protein>
<organism evidence="2 3">
    <name type="scientific">Corythaeola cristata</name>
    <name type="common">Great blue turaco</name>
    <dbReference type="NCBI Taxonomy" id="103954"/>
    <lineage>
        <taxon>Eukaryota</taxon>
        <taxon>Metazoa</taxon>
        <taxon>Chordata</taxon>
        <taxon>Craniata</taxon>
        <taxon>Vertebrata</taxon>
        <taxon>Euteleostomi</taxon>
        <taxon>Archelosauria</taxon>
        <taxon>Archosauria</taxon>
        <taxon>Dinosauria</taxon>
        <taxon>Saurischia</taxon>
        <taxon>Theropoda</taxon>
        <taxon>Coelurosauria</taxon>
        <taxon>Aves</taxon>
        <taxon>Neognathae</taxon>
        <taxon>Neoaves</taxon>
        <taxon>Otidimorphae</taxon>
        <taxon>Musophagiformes</taxon>
        <taxon>Musophagidae</taxon>
        <taxon>Corythaeola</taxon>
    </lineage>
</organism>
<accession>A0A851LTD6</accession>
<dbReference type="GO" id="GO:0034472">
    <property type="term" value="P:snRNA 3'-end processing"/>
    <property type="evidence" value="ECO:0007669"/>
    <property type="project" value="TreeGrafter"/>
</dbReference>
<comment type="caution">
    <text evidence="2">The sequence shown here is derived from an EMBL/GenBank/DDBJ whole genome shotgun (WGS) entry which is preliminary data.</text>
</comment>
<dbReference type="Pfam" id="PF25462">
    <property type="entry name" value="Beta-barrel_INTS6"/>
    <property type="match status" value="1"/>
</dbReference>
<evidence type="ECO:0000313" key="3">
    <source>
        <dbReference type="Proteomes" id="UP000621168"/>
    </source>
</evidence>
<evidence type="ECO:0000259" key="1">
    <source>
        <dbReference type="Pfam" id="PF25462"/>
    </source>
</evidence>
<dbReference type="InterPro" id="IPR051113">
    <property type="entry name" value="Integrator_subunit6"/>
</dbReference>
<proteinExistence type="predicted"/>
<gene>
    <name evidence="2" type="primary">Ints6</name>
    <name evidence="2" type="ORF">CORCRI_R03028</name>
</gene>
<dbReference type="Proteomes" id="UP000621168">
    <property type="component" value="Unassembled WGS sequence"/>
</dbReference>
<name>A0A851LTD6_CORCR</name>
<dbReference type="EMBL" id="WBMX01006154">
    <property type="protein sequence ID" value="NXC20196.1"/>
    <property type="molecule type" value="Genomic_DNA"/>
</dbReference>
<keyword evidence="3" id="KW-1185">Reference proteome</keyword>
<sequence length="269" mass="30265">QLHLPLNSPLPGSELTKEPFRWDQRLFALVLRLPGITAPESEQMTGVPVDDSAITPMCEVTGGRSYCVCSPRMLNQCLESLVQKVQSGVVINFEKAGPDPSPIDVGWASCFVCTWTAHLPQSGNTQGKTSLWADNIWPPRTSHPVVKFSCTDCEPMVIDKLPFDKYELEPSPLTQFILERKSPQTCWQASRMHAELNNSAKYSELGHPFGYLKASTALNCVNLFVMPYNYPVLLPLLDDLFKVHKAKPTLKWRQSFESYLKTMPPYYLG</sequence>
<dbReference type="PANTHER" id="PTHR12957:SF23">
    <property type="entry name" value="INTEGRATOR COMPLEX SUBUNIT 6"/>
    <property type="match status" value="1"/>
</dbReference>
<feature type="domain" description="Integrator complex subunit 6-like beta-barrel" evidence="1">
    <location>
        <begin position="70"/>
        <end position="242"/>
    </location>
</feature>
<dbReference type="GO" id="GO:0032039">
    <property type="term" value="C:integrator complex"/>
    <property type="evidence" value="ECO:0007669"/>
    <property type="project" value="TreeGrafter"/>
</dbReference>
<evidence type="ECO:0000313" key="2">
    <source>
        <dbReference type="EMBL" id="NXC20196.1"/>
    </source>
</evidence>
<feature type="non-terminal residue" evidence="2">
    <location>
        <position position="1"/>
    </location>
</feature>
<reference evidence="2" key="1">
    <citation type="submission" date="2019-09" db="EMBL/GenBank/DDBJ databases">
        <title>Bird 10,000 Genomes (B10K) Project - Family phase.</title>
        <authorList>
            <person name="Zhang G."/>
        </authorList>
    </citation>
    <scope>NUCLEOTIDE SEQUENCE</scope>
    <source>
        <strain evidence="2">B10K-CU-031-40</strain>
    </source>
</reference>
<dbReference type="PANTHER" id="PTHR12957">
    <property type="entry name" value="DEAD/H BOX POLYPEPTIDE 26/DICE1-RELATED"/>
    <property type="match status" value="1"/>
</dbReference>
<dbReference type="AlphaFoldDB" id="A0A851LTD6"/>
<dbReference type="OrthoDB" id="9449012at2759"/>
<dbReference type="InterPro" id="IPR057413">
    <property type="entry name" value="Beta-barrel_INTS6"/>
</dbReference>